<evidence type="ECO:0000256" key="10">
    <source>
        <dbReference type="ARBA" id="ARBA00023235"/>
    </source>
</evidence>
<dbReference type="Pfam" id="PF00271">
    <property type="entry name" value="Helicase_C"/>
    <property type="match status" value="1"/>
</dbReference>
<feature type="binding site" evidence="11">
    <location>
        <position position="598"/>
    </location>
    <ligand>
        <name>Zn(2+)</name>
        <dbReference type="ChEBI" id="CHEBI:29105"/>
        <label>2</label>
    </ligand>
</feature>
<comment type="subunit">
    <text evidence="11">Component of the replication restart primosome.</text>
</comment>
<keyword evidence="5 11" id="KW-0378">Hydrolase</keyword>
<dbReference type="Gene3D" id="3.40.50.300">
    <property type="entry name" value="P-loop containing nucleotide triphosphate hydrolases"/>
    <property type="match status" value="2"/>
</dbReference>
<protein>
    <recommendedName>
        <fullName evidence="11">Replication restart protein PriA</fullName>
    </recommendedName>
    <alternativeName>
        <fullName evidence="11">ATP-dependent DNA helicase PriA</fullName>
        <ecNumber evidence="11">5.6.2.4</ecNumber>
    </alternativeName>
    <alternativeName>
        <fullName evidence="11">DNA 3'-5' helicase PriA</fullName>
    </alternativeName>
</protein>
<evidence type="ECO:0000256" key="12">
    <source>
        <dbReference type="SAM" id="MobiDB-lite"/>
    </source>
</evidence>
<evidence type="ECO:0000256" key="3">
    <source>
        <dbReference type="ARBA" id="ARBA00022723"/>
    </source>
</evidence>
<reference evidence="14 15" key="1">
    <citation type="submission" date="2024-02" db="EMBL/GenBank/DDBJ databases">
        <title>Rhodopirellula caenicola NBRC 110016.</title>
        <authorList>
            <person name="Ichikawa N."/>
            <person name="Katano-Makiyama Y."/>
            <person name="Hidaka K."/>
        </authorList>
    </citation>
    <scope>NUCLEOTIDE SEQUENCE [LARGE SCALE GENOMIC DNA]</scope>
    <source>
        <strain evidence="14 15">NBRC 110016</strain>
    </source>
</reference>
<feature type="binding site" evidence="11">
    <location>
        <position position="586"/>
    </location>
    <ligand>
        <name>Zn(2+)</name>
        <dbReference type="ChEBI" id="CHEBI:29105"/>
        <label>1</label>
    </ligand>
</feature>
<feature type="domain" description="Helicase ATP-binding" evidence="13">
    <location>
        <begin position="360"/>
        <end position="525"/>
    </location>
</feature>
<keyword evidence="2 11" id="KW-0235">DNA replication</keyword>
<dbReference type="Proteomes" id="UP001416858">
    <property type="component" value="Unassembled WGS sequence"/>
</dbReference>
<feature type="binding site" evidence="11">
    <location>
        <position position="626"/>
    </location>
    <ligand>
        <name>Zn(2+)</name>
        <dbReference type="ChEBI" id="CHEBI:29105"/>
        <label>1</label>
    </ligand>
</feature>
<sequence>MLTSIPSDPVPPTVGPPTMSKSDPRRPTQPRAEANPNANDVRGDGSESSPPVQSRRDLPPQPPTTGGSGAAQTSEPQTRQSRATGKSEAFDLSADLAIDASMFADESDPTSAKESGAAKAQQAELFETEPPPWELTVEDDIAVGRIVFSEAPYGPYDYQIPEAEREHLKPGMRVRVPLGKRRHPMMGWCIETRIGYQGKRGSLREIVEVLDDEPLCDPALVRLVLWISHYYQAPTGQVFDTLIPSSVRSNAGTRERAYLTPNPDRSDEKSIELLPKKQQAAFRFLIAAGRPMTASELMVHAKCTRGPVSALQSKGYIDVSMQREMTATTPMRWQKNDGESQQTHVPSEEQTAALERISAAIESGTGKTLLLHGVTGSGKTEVYIKAIEQIVRAGRGAIVMVPEISLTPQTRGRFERRFESVAVLHSQMTPSERHFQWQRIRRGEVQVVVGPRSAVFAPMPRLGLIVMDEEHDASFKQNEQPRYHARKVAHARAMSLGIPLILGSATPSMETWHATATGHAELIPMNERINQRPMPSVELVDLRIRDDRTRGAISRPLHLAVQETLNEKGQVILLLNRRGFATTIQCPSCGHVVACPDCDMPLTHHRDGGKACCHYCDYTIATPPWCPACRFDGIRYGGLGTQRLEVEVKARFPNACIARMDSDTMKRPGSHQRVLSAFRSGEVNILLGTQMIAKGLDFPNVLLVGVINADSALHFPDFRAAERTFQLVTQVAGRTGRGDRGGRVIVQTFSPEHPAIQAASRHDYHQFATDEMVNRRKFNYPPLGSVARIIIRGVVEDVTEAVADSLLGRLEAARQALGSEVRILGPAPPPIPKLRGKYRFHLLLQSTDSAELGETIRRATDSFTIPEKDDVQYVVDIDPIDML</sequence>
<feature type="compositionally biased region" description="Polar residues" evidence="12">
    <location>
        <begin position="70"/>
        <end position="84"/>
    </location>
</feature>
<evidence type="ECO:0000313" key="15">
    <source>
        <dbReference type="Proteomes" id="UP001416858"/>
    </source>
</evidence>
<comment type="function">
    <text evidence="11">Initiates the restart of stalled replication forks, which reloads the replicative helicase on sites other than the origin of replication. Recognizes and binds to abandoned replication forks and remodels them to uncover a helicase loading site. Promotes assembly of the primosome at these replication forks.</text>
</comment>
<dbReference type="InterPro" id="IPR041236">
    <property type="entry name" value="PriA_C"/>
</dbReference>
<keyword evidence="4 11" id="KW-0547">Nucleotide-binding</keyword>
<keyword evidence="9 11" id="KW-0238">DNA-binding</keyword>
<feature type="region of interest" description="Disordered" evidence="12">
    <location>
        <begin position="1"/>
        <end position="87"/>
    </location>
</feature>
<dbReference type="SUPFAM" id="SSF52540">
    <property type="entry name" value="P-loop containing nucleoside triphosphate hydrolases"/>
    <property type="match status" value="2"/>
</dbReference>
<gene>
    <name evidence="11 14" type="primary">priA</name>
    <name evidence="14" type="ORF">Rcae01_01841</name>
</gene>
<keyword evidence="7 11" id="KW-0862">Zinc</keyword>
<dbReference type="Pfam" id="PF00270">
    <property type="entry name" value="DEAD"/>
    <property type="match status" value="1"/>
</dbReference>
<keyword evidence="8 11" id="KW-0067">ATP-binding</keyword>
<evidence type="ECO:0000313" key="14">
    <source>
        <dbReference type="EMBL" id="GAA5506388.1"/>
    </source>
</evidence>
<feature type="binding site" evidence="11">
    <location>
        <position position="613"/>
    </location>
    <ligand>
        <name>Zn(2+)</name>
        <dbReference type="ChEBI" id="CHEBI:29105"/>
        <label>2</label>
    </ligand>
</feature>
<proteinExistence type="inferred from homology"/>
<evidence type="ECO:0000256" key="6">
    <source>
        <dbReference type="ARBA" id="ARBA00022806"/>
    </source>
</evidence>
<evidence type="ECO:0000256" key="7">
    <source>
        <dbReference type="ARBA" id="ARBA00022833"/>
    </source>
</evidence>
<comment type="similarity">
    <text evidence="11">Belongs to the helicase family. PriA subfamily.</text>
</comment>
<dbReference type="InterPro" id="IPR011545">
    <property type="entry name" value="DEAD/DEAH_box_helicase_dom"/>
</dbReference>
<keyword evidence="15" id="KW-1185">Reference proteome</keyword>
<feature type="binding site" evidence="11">
    <location>
        <position position="616"/>
    </location>
    <ligand>
        <name>Zn(2+)</name>
        <dbReference type="ChEBI" id="CHEBI:29105"/>
        <label>2</label>
    </ligand>
</feature>
<feature type="binding site" evidence="11">
    <location>
        <position position="589"/>
    </location>
    <ligand>
        <name>Zn(2+)</name>
        <dbReference type="ChEBI" id="CHEBI:29105"/>
        <label>1</label>
    </ligand>
</feature>
<dbReference type="PROSITE" id="PS51192">
    <property type="entry name" value="HELICASE_ATP_BIND_1"/>
    <property type="match status" value="1"/>
</dbReference>
<dbReference type="Pfam" id="PF18319">
    <property type="entry name" value="Zn_ribbon_PriA"/>
    <property type="match status" value="1"/>
</dbReference>
<accession>A0ABP9VQ94</accession>
<keyword evidence="3 11" id="KW-0479">Metal-binding</keyword>
<evidence type="ECO:0000256" key="5">
    <source>
        <dbReference type="ARBA" id="ARBA00022801"/>
    </source>
</evidence>
<dbReference type="Gene3D" id="3.40.1440.60">
    <property type="entry name" value="PriA, 3(prime) DNA-binding domain"/>
    <property type="match status" value="1"/>
</dbReference>
<keyword evidence="10 11" id="KW-0413">Isomerase</keyword>
<dbReference type="SMART" id="SM00487">
    <property type="entry name" value="DEXDc"/>
    <property type="match status" value="1"/>
</dbReference>
<keyword evidence="1 11" id="KW-0639">Primosome</keyword>
<dbReference type="InterPro" id="IPR001650">
    <property type="entry name" value="Helicase_C-like"/>
</dbReference>
<dbReference type="InterPro" id="IPR014001">
    <property type="entry name" value="Helicase_ATP-bd"/>
</dbReference>
<dbReference type="CDD" id="cd18804">
    <property type="entry name" value="SF2_C_priA"/>
    <property type="match status" value="1"/>
</dbReference>
<dbReference type="InterPro" id="IPR041222">
    <property type="entry name" value="PriA_3primeBD"/>
</dbReference>
<evidence type="ECO:0000256" key="8">
    <source>
        <dbReference type="ARBA" id="ARBA00022840"/>
    </source>
</evidence>
<dbReference type="InterPro" id="IPR042115">
    <property type="entry name" value="PriA_3primeBD_sf"/>
</dbReference>
<dbReference type="SMART" id="SM00490">
    <property type="entry name" value="HELICc"/>
    <property type="match status" value="1"/>
</dbReference>
<comment type="catalytic activity">
    <reaction evidence="11">
        <text>Couples ATP hydrolysis with the unwinding of duplex DNA by translocating in the 3'-5' direction.</text>
        <dbReference type="EC" id="5.6.2.4"/>
    </reaction>
</comment>
<dbReference type="InterPro" id="IPR005259">
    <property type="entry name" value="PriA"/>
</dbReference>
<dbReference type="InterPro" id="IPR027417">
    <property type="entry name" value="P-loop_NTPase"/>
</dbReference>
<name>A0ABP9VQ94_9BACT</name>
<evidence type="ECO:0000256" key="1">
    <source>
        <dbReference type="ARBA" id="ARBA00022515"/>
    </source>
</evidence>
<dbReference type="Pfam" id="PF17764">
    <property type="entry name" value="PriA_3primeBD"/>
    <property type="match status" value="1"/>
</dbReference>
<comment type="cofactor">
    <cofactor evidence="11">
        <name>Zn(2+)</name>
        <dbReference type="ChEBI" id="CHEBI:29105"/>
    </cofactor>
    <text evidence="11">Binds 2 zinc ions per subunit.</text>
</comment>
<evidence type="ECO:0000256" key="11">
    <source>
        <dbReference type="HAMAP-Rule" id="MF_00983"/>
    </source>
</evidence>
<feature type="region of interest" description="Disordered" evidence="12">
    <location>
        <begin position="105"/>
        <end position="128"/>
    </location>
</feature>
<feature type="binding site" evidence="11">
    <location>
        <position position="595"/>
    </location>
    <ligand>
        <name>Zn(2+)</name>
        <dbReference type="ChEBI" id="CHEBI:29105"/>
        <label>2</label>
    </ligand>
</feature>
<comment type="caution">
    <text evidence="14">The sequence shown here is derived from an EMBL/GenBank/DDBJ whole genome shotgun (WGS) entry which is preliminary data.</text>
</comment>
<dbReference type="EC" id="5.6.2.4" evidence="11"/>
<comment type="catalytic activity">
    <reaction evidence="11">
        <text>ATP + H2O = ADP + phosphate + H(+)</text>
        <dbReference type="Rhea" id="RHEA:13065"/>
        <dbReference type="ChEBI" id="CHEBI:15377"/>
        <dbReference type="ChEBI" id="CHEBI:15378"/>
        <dbReference type="ChEBI" id="CHEBI:30616"/>
        <dbReference type="ChEBI" id="CHEBI:43474"/>
        <dbReference type="ChEBI" id="CHEBI:456216"/>
        <dbReference type="EC" id="5.6.2.4"/>
    </reaction>
</comment>
<feature type="binding site" evidence="11">
    <location>
        <position position="629"/>
    </location>
    <ligand>
        <name>Zn(2+)</name>
        <dbReference type="ChEBI" id="CHEBI:29105"/>
        <label>1</label>
    </ligand>
</feature>
<evidence type="ECO:0000259" key="13">
    <source>
        <dbReference type="PROSITE" id="PS51192"/>
    </source>
</evidence>
<dbReference type="CDD" id="cd17929">
    <property type="entry name" value="DEXHc_priA"/>
    <property type="match status" value="1"/>
</dbReference>
<evidence type="ECO:0000256" key="4">
    <source>
        <dbReference type="ARBA" id="ARBA00022741"/>
    </source>
</evidence>
<evidence type="ECO:0000256" key="2">
    <source>
        <dbReference type="ARBA" id="ARBA00022705"/>
    </source>
</evidence>
<dbReference type="HAMAP" id="MF_00983">
    <property type="entry name" value="PriA"/>
    <property type="match status" value="1"/>
</dbReference>
<dbReference type="PANTHER" id="PTHR30580">
    <property type="entry name" value="PRIMOSOMAL PROTEIN N"/>
    <property type="match status" value="1"/>
</dbReference>
<dbReference type="PANTHER" id="PTHR30580:SF0">
    <property type="entry name" value="PRIMOSOMAL PROTEIN N"/>
    <property type="match status" value="1"/>
</dbReference>
<dbReference type="NCBIfam" id="TIGR00595">
    <property type="entry name" value="priA"/>
    <property type="match status" value="1"/>
</dbReference>
<organism evidence="14 15">
    <name type="scientific">Novipirellula caenicola</name>
    <dbReference type="NCBI Taxonomy" id="1536901"/>
    <lineage>
        <taxon>Bacteria</taxon>
        <taxon>Pseudomonadati</taxon>
        <taxon>Planctomycetota</taxon>
        <taxon>Planctomycetia</taxon>
        <taxon>Pirellulales</taxon>
        <taxon>Pirellulaceae</taxon>
        <taxon>Novipirellula</taxon>
    </lineage>
</organism>
<dbReference type="EMBL" id="BAABRO010000003">
    <property type="protein sequence ID" value="GAA5506388.1"/>
    <property type="molecule type" value="Genomic_DNA"/>
</dbReference>
<evidence type="ECO:0000256" key="9">
    <source>
        <dbReference type="ARBA" id="ARBA00023125"/>
    </source>
</evidence>
<keyword evidence="6 11" id="KW-0347">Helicase</keyword>
<dbReference type="InterPro" id="IPR040498">
    <property type="entry name" value="PriA_CRR"/>
</dbReference>
<dbReference type="Pfam" id="PF18074">
    <property type="entry name" value="PriA_C"/>
    <property type="match status" value="1"/>
</dbReference>